<feature type="region of interest" description="Disordered" evidence="1">
    <location>
        <begin position="47"/>
        <end position="69"/>
    </location>
</feature>
<dbReference type="Proteomes" id="UP001218246">
    <property type="component" value="Unassembled WGS sequence"/>
</dbReference>
<evidence type="ECO:0000313" key="3">
    <source>
        <dbReference type="Proteomes" id="UP001218246"/>
    </source>
</evidence>
<accession>A0ABT6H3X0</accession>
<sequence>MYYPNPYCSPCQPRPQQICCTTFYPTPTYVQPAMTMPMTPNMMPNMMPNTSVMGAQANQPNMLPTPRKF</sequence>
<proteinExistence type="predicted"/>
<evidence type="ECO:0008006" key="4">
    <source>
        <dbReference type="Google" id="ProtNLM"/>
    </source>
</evidence>
<name>A0ABT6H3X0_9BACI</name>
<feature type="compositionally biased region" description="Polar residues" evidence="1">
    <location>
        <begin position="51"/>
        <end position="62"/>
    </location>
</feature>
<dbReference type="EMBL" id="JARULN010000001">
    <property type="protein sequence ID" value="MDG5753081.1"/>
    <property type="molecule type" value="Genomic_DNA"/>
</dbReference>
<protein>
    <recommendedName>
        <fullName evidence="4">Spore coat protein</fullName>
    </recommendedName>
</protein>
<dbReference type="RefSeq" id="WP_124564681.1">
    <property type="nucleotide sequence ID" value="NZ_JARRRY010000001.1"/>
</dbReference>
<keyword evidence="3" id="KW-1185">Reference proteome</keyword>
<comment type="caution">
    <text evidence="2">The sequence shown here is derived from an EMBL/GenBank/DDBJ whole genome shotgun (WGS) entry which is preliminary data.</text>
</comment>
<reference evidence="2 3" key="1">
    <citation type="submission" date="2023-04" db="EMBL/GenBank/DDBJ databases">
        <title>Ectobacillus antri isolated from activated sludge.</title>
        <authorList>
            <person name="Yan P."/>
            <person name="Liu X."/>
        </authorList>
    </citation>
    <scope>NUCLEOTIDE SEQUENCE [LARGE SCALE GENOMIC DNA]</scope>
    <source>
        <strain evidence="2 3">C18H</strain>
    </source>
</reference>
<gene>
    <name evidence="2" type="ORF">P6P90_03585</name>
</gene>
<evidence type="ECO:0000313" key="2">
    <source>
        <dbReference type="EMBL" id="MDG5753081.1"/>
    </source>
</evidence>
<organism evidence="2 3">
    <name type="scientific">Ectobacillus antri</name>
    <dbReference type="NCBI Taxonomy" id="2486280"/>
    <lineage>
        <taxon>Bacteria</taxon>
        <taxon>Bacillati</taxon>
        <taxon>Bacillota</taxon>
        <taxon>Bacilli</taxon>
        <taxon>Bacillales</taxon>
        <taxon>Bacillaceae</taxon>
        <taxon>Ectobacillus</taxon>
    </lineage>
</organism>
<evidence type="ECO:0000256" key="1">
    <source>
        <dbReference type="SAM" id="MobiDB-lite"/>
    </source>
</evidence>